<name>A0A7J7NFR2_9MAGN</name>
<sequence length="354" mass="40978">MNMSSANLNKNWMKASRLTYDFLNGVRSFIDYVKQTLGDMTYCPCNKCRNLNGVKTVDEIRTHLITYGIDQSYTTWYFHRESRDVTVDAHIQNPNESLITQHDDVERPRMFDLFDDAFGYTQPEDLNEGTQDGSYEGSDEFPEEEIKYQKLKDDASHLLYPSCSAADTIFFASFVATFTPILADSKSCKTAQNIRVKMKAMTNFVASVRDQNPREAKTIYYGVVKEIIERDYYDFPQTVFYCDWVRVEDKVNGCTFDAEENLIFVNLQKLKRNSKVDDEPYCLASQASQVFYCQDPIRTDWSVVIDAPKRLDKDIDTYEELLVFEIGNPFTSSMMGLINENVDEDEEITEGSWM</sequence>
<dbReference type="OrthoDB" id="1108161at2759"/>
<keyword evidence="4" id="KW-1185">Reference proteome</keyword>
<evidence type="ECO:0008006" key="5">
    <source>
        <dbReference type="Google" id="ProtNLM"/>
    </source>
</evidence>
<dbReference type="InterPro" id="IPR029480">
    <property type="entry name" value="Transpos_assoc"/>
</dbReference>
<evidence type="ECO:0000259" key="1">
    <source>
        <dbReference type="Pfam" id="PF13952"/>
    </source>
</evidence>
<organism evidence="3 4">
    <name type="scientific">Kingdonia uniflora</name>
    <dbReference type="NCBI Taxonomy" id="39325"/>
    <lineage>
        <taxon>Eukaryota</taxon>
        <taxon>Viridiplantae</taxon>
        <taxon>Streptophyta</taxon>
        <taxon>Embryophyta</taxon>
        <taxon>Tracheophyta</taxon>
        <taxon>Spermatophyta</taxon>
        <taxon>Magnoliopsida</taxon>
        <taxon>Ranunculales</taxon>
        <taxon>Circaeasteraceae</taxon>
        <taxon>Kingdonia</taxon>
    </lineage>
</organism>
<accession>A0A7J7NFR2</accession>
<dbReference type="EMBL" id="JACGCM010000816">
    <property type="protein sequence ID" value="KAF6166025.1"/>
    <property type="molecule type" value="Genomic_DNA"/>
</dbReference>
<dbReference type="Pfam" id="PF13952">
    <property type="entry name" value="DUF4216"/>
    <property type="match status" value="1"/>
</dbReference>
<evidence type="ECO:0000259" key="2">
    <source>
        <dbReference type="Pfam" id="PF13963"/>
    </source>
</evidence>
<protein>
    <recommendedName>
        <fullName evidence="5">Transposase-associated domain-containing protein</fullName>
    </recommendedName>
</protein>
<evidence type="ECO:0000313" key="3">
    <source>
        <dbReference type="EMBL" id="KAF6166025.1"/>
    </source>
</evidence>
<feature type="domain" description="DUF4216" evidence="1">
    <location>
        <begin position="238"/>
        <end position="304"/>
    </location>
</feature>
<dbReference type="Pfam" id="PF13963">
    <property type="entry name" value="Transpos_assoc"/>
    <property type="match status" value="1"/>
</dbReference>
<dbReference type="AlphaFoldDB" id="A0A7J7NFR2"/>
<evidence type="ECO:0000313" key="4">
    <source>
        <dbReference type="Proteomes" id="UP000541444"/>
    </source>
</evidence>
<comment type="caution">
    <text evidence="3">The sequence shown here is derived from an EMBL/GenBank/DDBJ whole genome shotgun (WGS) entry which is preliminary data.</text>
</comment>
<dbReference type="Proteomes" id="UP000541444">
    <property type="component" value="Unassembled WGS sequence"/>
</dbReference>
<gene>
    <name evidence="3" type="ORF">GIB67_012922</name>
</gene>
<proteinExistence type="predicted"/>
<dbReference type="InterPro" id="IPR025312">
    <property type="entry name" value="DUF4216"/>
</dbReference>
<dbReference type="PANTHER" id="PTHR48258">
    <property type="entry name" value="DUF4218 DOMAIN-CONTAINING PROTEIN-RELATED"/>
    <property type="match status" value="1"/>
</dbReference>
<feature type="domain" description="Transposase-associated" evidence="2">
    <location>
        <begin position="10"/>
        <end position="81"/>
    </location>
</feature>
<reference evidence="3 4" key="1">
    <citation type="journal article" date="2020" name="IScience">
        <title>Genome Sequencing of the Endangered Kingdonia uniflora (Circaeasteraceae, Ranunculales) Reveals Potential Mechanisms of Evolutionary Specialization.</title>
        <authorList>
            <person name="Sun Y."/>
            <person name="Deng T."/>
            <person name="Zhang A."/>
            <person name="Moore M.J."/>
            <person name="Landis J.B."/>
            <person name="Lin N."/>
            <person name="Zhang H."/>
            <person name="Zhang X."/>
            <person name="Huang J."/>
            <person name="Zhang X."/>
            <person name="Sun H."/>
            <person name="Wang H."/>
        </authorList>
    </citation>
    <scope>NUCLEOTIDE SEQUENCE [LARGE SCALE GENOMIC DNA]</scope>
    <source>
        <strain evidence="3">TB1705</strain>
        <tissue evidence="3">Leaf</tissue>
    </source>
</reference>